<dbReference type="RefSeq" id="XP_018253739.1">
    <property type="nucleotide sequence ID" value="XM_018401775.1"/>
</dbReference>
<organism evidence="2 3">
    <name type="scientific">Fusarium oxysporum f. sp. lycopersici (strain 4287 / CBS 123668 / FGSC 9935 / NRRL 34936)</name>
    <name type="common">Fusarium vascular wilt of tomato</name>
    <dbReference type="NCBI Taxonomy" id="426428"/>
    <lineage>
        <taxon>Eukaryota</taxon>
        <taxon>Fungi</taxon>
        <taxon>Dikarya</taxon>
        <taxon>Ascomycota</taxon>
        <taxon>Pezizomycotina</taxon>
        <taxon>Sordariomycetes</taxon>
        <taxon>Hypocreomycetidae</taxon>
        <taxon>Hypocreales</taxon>
        <taxon>Nectriaceae</taxon>
        <taxon>Fusarium</taxon>
        <taxon>Fusarium oxysporum species complex</taxon>
    </lineage>
</organism>
<evidence type="ECO:0000313" key="1">
    <source>
        <dbReference type="EMBL" id="KNB13611.1"/>
    </source>
</evidence>
<gene>
    <name evidence="1" type="ORF">FOXG_20855</name>
    <name evidence="2" type="ORF">FOXG_21438</name>
</gene>
<reference evidence="2" key="1">
    <citation type="submission" date="2007-04" db="EMBL/GenBank/DDBJ databases">
        <authorList>
            <consortium name="The Broad Institute Genome Sequencing Platform"/>
            <person name="Birren B."/>
            <person name="Lander E."/>
            <person name="Galagan J."/>
            <person name="Nusbaum C."/>
            <person name="Devon K."/>
            <person name="Ma L.-J."/>
            <person name="Jaffe D."/>
            <person name="Butler J."/>
            <person name="Alvarez P."/>
            <person name="Gnerre S."/>
            <person name="Grabherr M."/>
            <person name="Kleber M."/>
            <person name="Mauceli E."/>
            <person name="Brockman W."/>
            <person name="MacCallum I.A."/>
            <person name="Young S."/>
            <person name="LaButti K."/>
            <person name="DeCaprio D."/>
            <person name="Crawford M."/>
            <person name="Koehrsen M."/>
            <person name="Engels R."/>
            <person name="Montgomery P."/>
            <person name="Pearson M."/>
            <person name="Howarth C."/>
            <person name="Larson L."/>
            <person name="White J."/>
            <person name="O'Leary S."/>
            <person name="Kodira C."/>
            <person name="Zeng Q."/>
            <person name="Yandava C."/>
            <person name="Alvarado L."/>
            <person name="Kistler C."/>
            <person name="Shim W.-B."/>
            <person name="Kang S."/>
            <person name="Woloshuk C."/>
        </authorList>
    </citation>
    <scope>NUCLEOTIDE SEQUENCE</scope>
    <source>
        <strain evidence="2">4287</strain>
    </source>
</reference>
<evidence type="ECO:0000313" key="3">
    <source>
        <dbReference type="Proteomes" id="UP000009097"/>
    </source>
</evidence>
<dbReference type="EMBL" id="DS231716">
    <property type="protein sequence ID" value="KNB15694.1"/>
    <property type="molecule type" value="Genomic_DNA"/>
</dbReference>
<dbReference type="VEuPathDB" id="FungiDB:FOXG_21438"/>
<protein>
    <submittedName>
        <fullName evidence="2">Uncharacterized protein</fullName>
    </submittedName>
</protein>
<dbReference type="KEGG" id="fox:FOXG_21438"/>
<dbReference type="RefSeq" id="XP_018251656.1">
    <property type="nucleotide sequence ID" value="XM_018401167.1"/>
</dbReference>
<dbReference type="VEuPathDB" id="FungiDB:FOXG_20855"/>
<dbReference type="GeneID" id="28962144"/>
<proteinExistence type="predicted"/>
<sequence length="70" mass="7901">MADTSRNGQLIHVQRGKYAEVDEALLLPMYRRINGDSLSEDDVLGRLEEAETYGMVRVQPQCVGFVPSKF</sequence>
<dbReference type="EMBL" id="DS231713">
    <property type="protein sequence ID" value="KNB13611.1"/>
    <property type="molecule type" value="Genomic_DNA"/>
</dbReference>
<dbReference type="AlphaFoldDB" id="A0A0J9VXM1"/>
<accession>A0A0J9VXM1</accession>
<dbReference type="OrthoDB" id="5371740at2759"/>
<reference evidence="2" key="2">
    <citation type="journal article" date="2010" name="Nature">
        <title>Comparative genomics reveals mobile pathogenicity chromosomes in Fusarium.</title>
        <authorList>
            <person name="Ma L.J."/>
            <person name="van der Does H.C."/>
            <person name="Borkovich K.A."/>
            <person name="Coleman J.J."/>
            <person name="Daboussi M.J."/>
            <person name="Di Pietro A."/>
            <person name="Dufresne M."/>
            <person name="Freitag M."/>
            <person name="Grabherr M."/>
            <person name="Henrissat B."/>
            <person name="Houterman P.M."/>
            <person name="Kang S."/>
            <person name="Shim W.B."/>
            <person name="Woloshuk C."/>
            <person name="Xie X."/>
            <person name="Xu J.R."/>
            <person name="Antoniw J."/>
            <person name="Baker S.E."/>
            <person name="Bluhm B.H."/>
            <person name="Breakspear A."/>
            <person name="Brown D.W."/>
            <person name="Butchko R.A."/>
            <person name="Chapman S."/>
            <person name="Coulson R."/>
            <person name="Coutinho P.M."/>
            <person name="Danchin E.G."/>
            <person name="Diener A."/>
            <person name="Gale L.R."/>
            <person name="Gardiner D.M."/>
            <person name="Goff S."/>
            <person name="Hammond-Kosack K.E."/>
            <person name="Hilburn K."/>
            <person name="Hua-Van A."/>
            <person name="Jonkers W."/>
            <person name="Kazan K."/>
            <person name="Kodira C.D."/>
            <person name="Koehrsen M."/>
            <person name="Kumar L."/>
            <person name="Lee Y.H."/>
            <person name="Li L."/>
            <person name="Manners J.M."/>
            <person name="Miranda-Saavedra D."/>
            <person name="Mukherjee M."/>
            <person name="Park G."/>
            <person name="Park J."/>
            <person name="Park S.Y."/>
            <person name="Proctor R.H."/>
            <person name="Regev A."/>
            <person name="Ruiz-Roldan M.C."/>
            <person name="Sain D."/>
            <person name="Sakthikumar S."/>
            <person name="Sykes S."/>
            <person name="Schwartz D.C."/>
            <person name="Turgeon B.G."/>
            <person name="Wapinski I."/>
            <person name="Yoder O."/>
            <person name="Young S."/>
            <person name="Zeng Q."/>
            <person name="Zhou S."/>
            <person name="Galagan J."/>
            <person name="Cuomo C.A."/>
            <person name="Kistler H.C."/>
            <person name="Rep M."/>
        </authorList>
    </citation>
    <scope>NUCLEOTIDE SEQUENCE [LARGE SCALE GENOMIC DNA]</scope>
    <source>
        <strain evidence="2">4287</strain>
    </source>
</reference>
<dbReference type="GeneID" id="28961561"/>
<dbReference type="Proteomes" id="UP000009097">
    <property type="component" value="Unassembled WGS sequence"/>
</dbReference>
<evidence type="ECO:0000313" key="2">
    <source>
        <dbReference type="EMBL" id="KNB15694.1"/>
    </source>
</evidence>
<name>A0A0J9VXM1_FUSO4</name>
<dbReference type="KEGG" id="fox:FOXG_20855"/>